<dbReference type="PANTHER" id="PTHR43459:SF1">
    <property type="entry name" value="EG:BACN32G11.4 PROTEIN"/>
    <property type="match status" value="1"/>
</dbReference>
<dbReference type="RefSeq" id="WP_341410899.1">
    <property type="nucleotide sequence ID" value="NZ_JBBUTH010000007.1"/>
</dbReference>
<name>A0ABU9CH75_9BURK</name>
<accession>A0ABU9CH75</accession>
<dbReference type="CDD" id="cd06558">
    <property type="entry name" value="crotonase-like"/>
    <property type="match status" value="1"/>
</dbReference>
<protein>
    <submittedName>
        <fullName evidence="2">Enoyl-CoA hydratase-related protein</fullName>
    </submittedName>
</protein>
<dbReference type="InterPro" id="IPR029045">
    <property type="entry name" value="ClpP/crotonase-like_dom_sf"/>
</dbReference>
<dbReference type="SUPFAM" id="SSF52096">
    <property type="entry name" value="ClpP/crotonase"/>
    <property type="match status" value="1"/>
</dbReference>
<dbReference type="Gene3D" id="3.90.226.10">
    <property type="entry name" value="2-enoyl-CoA Hydratase, Chain A, domain 1"/>
    <property type="match status" value="1"/>
</dbReference>
<dbReference type="EMBL" id="JBBUTH010000007">
    <property type="protein sequence ID" value="MEK8051209.1"/>
    <property type="molecule type" value="Genomic_DNA"/>
</dbReference>
<dbReference type="Gene3D" id="1.10.12.10">
    <property type="entry name" value="Lyase 2-enoyl-coa Hydratase, Chain A, domain 2"/>
    <property type="match status" value="1"/>
</dbReference>
<reference evidence="2 3" key="1">
    <citation type="submission" date="2024-04" db="EMBL/GenBank/DDBJ databases">
        <title>Novel species of the genus Ideonella isolated from streams.</title>
        <authorList>
            <person name="Lu H."/>
        </authorList>
    </citation>
    <scope>NUCLEOTIDE SEQUENCE [LARGE SCALE GENOMIC DNA]</scope>
    <source>
        <strain evidence="2 3">DXS22W</strain>
    </source>
</reference>
<evidence type="ECO:0000313" key="3">
    <source>
        <dbReference type="Proteomes" id="UP001365405"/>
    </source>
</evidence>
<organism evidence="2 3">
    <name type="scientific">Pseudaquabacterium inlustre</name>
    <dbReference type="NCBI Taxonomy" id="2984192"/>
    <lineage>
        <taxon>Bacteria</taxon>
        <taxon>Pseudomonadati</taxon>
        <taxon>Pseudomonadota</taxon>
        <taxon>Betaproteobacteria</taxon>
        <taxon>Burkholderiales</taxon>
        <taxon>Sphaerotilaceae</taxon>
        <taxon>Pseudaquabacterium</taxon>
    </lineage>
</organism>
<gene>
    <name evidence="2" type="ORF">AACH10_13245</name>
</gene>
<sequence length="267" mass="27907">MSTQPSFETIRLAVDGAVATLTLNRPERLNAAPPQMFGEIRTALQWLPGSGARVLVITGEGRAFCSGADLQGRALAGNLTRGAGAFKALTEQYGPTMLALAELPMPVICAVNGVAAGIGASLALAGDFVVAAKAAYFLEAFVNIGLVPDGGATWMLPRLVGKARAMQMMMLGERIPAEQAESWGLIYKAVDDAEFQGQVAALAQRLANAPTLALGLIRKGVARSLQQTYAETLQMEAAHQHVAGDSADAAEGGAAFLEKRKPVFKGE</sequence>
<evidence type="ECO:0000256" key="1">
    <source>
        <dbReference type="ARBA" id="ARBA00005254"/>
    </source>
</evidence>
<dbReference type="Pfam" id="PF00378">
    <property type="entry name" value="ECH_1"/>
    <property type="match status" value="1"/>
</dbReference>
<keyword evidence="3" id="KW-1185">Reference proteome</keyword>
<comment type="similarity">
    <text evidence="1">Belongs to the enoyl-CoA hydratase/isomerase family.</text>
</comment>
<comment type="caution">
    <text evidence="2">The sequence shown here is derived from an EMBL/GenBank/DDBJ whole genome shotgun (WGS) entry which is preliminary data.</text>
</comment>
<dbReference type="Proteomes" id="UP001365405">
    <property type="component" value="Unassembled WGS sequence"/>
</dbReference>
<dbReference type="InterPro" id="IPR001753">
    <property type="entry name" value="Enoyl-CoA_hydra/iso"/>
</dbReference>
<proteinExistence type="inferred from homology"/>
<dbReference type="PANTHER" id="PTHR43459">
    <property type="entry name" value="ENOYL-COA HYDRATASE"/>
    <property type="match status" value="1"/>
</dbReference>
<evidence type="ECO:0000313" key="2">
    <source>
        <dbReference type="EMBL" id="MEK8051209.1"/>
    </source>
</evidence>
<dbReference type="InterPro" id="IPR014748">
    <property type="entry name" value="Enoyl-CoA_hydra_C"/>
</dbReference>